<reference evidence="2" key="1">
    <citation type="submission" date="2017-04" db="EMBL/GenBank/DDBJ databases">
        <title>Genome evolution of the luminous symbionts of deep sea anglerfish.</title>
        <authorList>
            <person name="Hendry T.A."/>
        </authorList>
    </citation>
    <scope>NUCLEOTIDE SEQUENCE [LARGE SCALE GENOMIC DNA]</scope>
</reference>
<evidence type="ECO:0000313" key="1">
    <source>
        <dbReference type="EMBL" id="PCS24215.1"/>
    </source>
</evidence>
<dbReference type="EMBL" id="NBYY01000002">
    <property type="protein sequence ID" value="PCS24215.1"/>
    <property type="molecule type" value="Genomic_DNA"/>
</dbReference>
<keyword evidence="2" id="KW-1185">Reference proteome</keyword>
<proteinExistence type="predicted"/>
<organism evidence="1 2">
    <name type="scientific">Candidatus Enterovibrio escicola</name>
    <dbReference type="NCBI Taxonomy" id="1927127"/>
    <lineage>
        <taxon>Bacteria</taxon>
        <taxon>Pseudomonadati</taxon>
        <taxon>Pseudomonadota</taxon>
        <taxon>Gammaproteobacteria</taxon>
        <taxon>Vibrionales</taxon>
        <taxon>Vibrionaceae</taxon>
        <taxon>Enterovibrio</taxon>
    </lineage>
</organism>
<protein>
    <submittedName>
        <fullName evidence="1">Mobile element protein</fullName>
    </submittedName>
</protein>
<comment type="caution">
    <text evidence="1">The sequence shown here is derived from an EMBL/GenBank/DDBJ whole genome shotgun (WGS) entry which is preliminary data.</text>
</comment>
<dbReference type="AlphaFoldDB" id="A0A2A5T7R8"/>
<dbReference type="Proteomes" id="UP000219020">
    <property type="component" value="Unassembled WGS sequence"/>
</dbReference>
<name>A0A2A5T7R8_9GAMM</name>
<evidence type="ECO:0000313" key="2">
    <source>
        <dbReference type="Proteomes" id="UP000219020"/>
    </source>
</evidence>
<accession>A0A2A5T7R8</accession>
<sequence>MDNRKPISEMVNEFFGCLYEDKGYISGPLERNLHTRE</sequence>
<gene>
    <name evidence="1" type="ORF">BTN49_0033</name>
</gene>